<dbReference type="RefSeq" id="WP_306041624.1">
    <property type="nucleotide sequence ID" value="NZ_CP132308.1"/>
</dbReference>
<dbReference type="EMBL" id="CP132308">
    <property type="protein sequence ID" value="WLS01258.1"/>
    <property type="molecule type" value="Genomic_DNA"/>
</dbReference>
<geneLocation type="plasmid" evidence="1 2">
    <name>unnamed6</name>
</geneLocation>
<dbReference type="Proteomes" id="UP001234585">
    <property type="component" value="Plasmid unnamed6"/>
</dbReference>
<keyword evidence="2" id="KW-1185">Reference proteome</keyword>
<gene>
    <name evidence="1" type="ORF">Q9313_28140</name>
</gene>
<keyword evidence="1" id="KW-0614">Plasmid</keyword>
<evidence type="ECO:0000313" key="2">
    <source>
        <dbReference type="Proteomes" id="UP001234585"/>
    </source>
</evidence>
<accession>A0AA50CSH9</accession>
<sequence length="103" mass="11341">METAPTLILYTVAAKSRPGEHCWDDPSVPPYFYEDRDMAKQALLDLRAHLQAGRDPDDSLICLERIETVPITTAAIMALLNDGFSAIVKDHAVIETISSGCRP</sequence>
<protein>
    <submittedName>
        <fullName evidence="1">Uncharacterized protein</fullName>
    </submittedName>
</protein>
<proteinExistence type="predicted"/>
<dbReference type="AlphaFoldDB" id="A0AA50CSH9"/>
<reference evidence="1 2" key="1">
    <citation type="submission" date="2023-08" db="EMBL/GenBank/DDBJ databases">
        <title>Pathogen: clinical or host-associated sample.</title>
        <authorList>
            <person name="Hergert J."/>
            <person name="Casey R."/>
            <person name="Wagner J."/>
            <person name="Young E.L."/>
            <person name="Oakeson K.F."/>
        </authorList>
    </citation>
    <scope>NUCLEOTIDE SEQUENCE [LARGE SCALE GENOMIC DNA]</scope>
    <source>
        <strain evidence="1 2">1760953</strain>
        <plasmid evidence="1 2">unnamed6</plasmid>
    </source>
</reference>
<organism evidence="1 2">
    <name type="scientific">Shinella sumterensis</name>
    <dbReference type="NCBI Taxonomy" id="1967501"/>
    <lineage>
        <taxon>Bacteria</taxon>
        <taxon>Pseudomonadati</taxon>
        <taxon>Pseudomonadota</taxon>
        <taxon>Alphaproteobacteria</taxon>
        <taxon>Hyphomicrobiales</taxon>
        <taxon>Rhizobiaceae</taxon>
        <taxon>Shinella</taxon>
    </lineage>
</organism>
<name>A0AA50CSH9_9HYPH</name>
<evidence type="ECO:0000313" key="1">
    <source>
        <dbReference type="EMBL" id="WLS01258.1"/>
    </source>
</evidence>